<name>A0A840AN06_9HYPH</name>
<dbReference type="GO" id="GO:0003677">
    <property type="term" value="F:DNA binding"/>
    <property type="evidence" value="ECO:0007669"/>
    <property type="project" value="UniProtKB-KW"/>
</dbReference>
<dbReference type="Proteomes" id="UP000553963">
    <property type="component" value="Unassembled WGS sequence"/>
</dbReference>
<keyword evidence="1" id="KW-0238">DNA-binding</keyword>
<dbReference type="PANTHER" id="PTHR33221">
    <property type="entry name" value="WINGED HELIX-TURN-HELIX TRANSCRIPTIONAL REGULATOR, RRF2 FAMILY"/>
    <property type="match status" value="1"/>
</dbReference>
<gene>
    <name evidence="2" type="ORF">GGR25_001692</name>
</gene>
<comment type="caution">
    <text evidence="2">The sequence shown here is derived from an EMBL/GenBank/DDBJ whole genome shotgun (WGS) entry which is preliminary data.</text>
</comment>
<dbReference type="EMBL" id="JACIDS010000002">
    <property type="protein sequence ID" value="MBB3930653.1"/>
    <property type="molecule type" value="Genomic_DNA"/>
</dbReference>
<proteinExistence type="predicted"/>
<dbReference type="InterPro" id="IPR000944">
    <property type="entry name" value="Tscrpt_reg_Rrf2"/>
</dbReference>
<dbReference type="InterPro" id="IPR036390">
    <property type="entry name" value="WH_DNA-bd_sf"/>
</dbReference>
<evidence type="ECO:0000313" key="2">
    <source>
        <dbReference type="EMBL" id="MBB3930653.1"/>
    </source>
</evidence>
<dbReference type="PANTHER" id="PTHR33221:SF4">
    <property type="entry name" value="HTH-TYPE TRANSCRIPTIONAL REPRESSOR NSRR"/>
    <property type="match status" value="1"/>
</dbReference>
<evidence type="ECO:0000313" key="3">
    <source>
        <dbReference type="Proteomes" id="UP000553963"/>
    </source>
</evidence>
<dbReference type="SUPFAM" id="SSF46785">
    <property type="entry name" value="Winged helix' DNA-binding domain"/>
    <property type="match status" value="1"/>
</dbReference>
<dbReference type="NCBIfam" id="NF008886">
    <property type="entry name" value="PRK11920.1"/>
    <property type="match status" value="1"/>
</dbReference>
<dbReference type="PROSITE" id="PS51197">
    <property type="entry name" value="HTH_RRF2_2"/>
    <property type="match status" value="1"/>
</dbReference>
<dbReference type="Gene3D" id="1.10.10.10">
    <property type="entry name" value="Winged helix-like DNA-binding domain superfamily/Winged helix DNA-binding domain"/>
    <property type="match status" value="1"/>
</dbReference>
<evidence type="ECO:0000256" key="1">
    <source>
        <dbReference type="ARBA" id="ARBA00023125"/>
    </source>
</evidence>
<dbReference type="Pfam" id="PF02082">
    <property type="entry name" value="Rrf2"/>
    <property type="match status" value="1"/>
</dbReference>
<organism evidence="2 3">
    <name type="scientific">Kaistia hirudinis</name>
    <dbReference type="NCBI Taxonomy" id="1293440"/>
    <lineage>
        <taxon>Bacteria</taxon>
        <taxon>Pseudomonadati</taxon>
        <taxon>Pseudomonadota</taxon>
        <taxon>Alphaproteobacteria</taxon>
        <taxon>Hyphomicrobiales</taxon>
        <taxon>Kaistiaceae</taxon>
        <taxon>Kaistia</taxon>
    </lineage>
</organism>
<sequence length="161" mass="17484">MRLTQQTSYSIRVLLYCQANKGGTSRIRDIAATYGISELHLFKIMHVLVEAGFIETIRGRNGGIRLAKPADEITVGAVVRATESNFFLTDCFDTTNRDCPLVDSCGVNRVLAEALKAFFAVLDSYTIADVSSDRNQLRGLLEIGGGEGLHPMLAASMTPNA</sequence>
<keyword evidence="3" id="KW-1185">Reference proteome</keyword>
<accession>A0A840AN06</accession>
<dbReference type="InterPro" id="IPR036388">
    <property type="entry name" value="WH-like_DNA-bd_sf"/>
</dbReference>
<dbReference type="NCBIfam" id="TIGR00738">
    <property type="entry name" value="rrf2_super"/>
    <property type="match status" value="1"/>
</dbReference>
<dbReference type="AlphaFoldDB" id="A0A840AN06"/>
<dbReference type="GO" id="GO:0003700">
    <property type="term" value="F:DNA-binding transcription factor activity"/>
    <property type="evidence" value="ECO:0007669"/>
    <property type="project" value="TreeGrafter"/>
</dbReference>
<dbReference type="GO" id="GO:0005829">
    <property type="term" value="C:cytosol"/>
    <property type="evidence" value="ECO:0007669"/>
    <property type="project" value="TreeGrafter"/>
</dbReference>
<protein>
    <submittedName>
        <fullName evidence="2">Rrf2 family iron-responsive transcriptional regulator</fullName>
    </submittedName>
</protein>
<dbReference type="RefSeq" id="WP_183398290.1">
    <property type="nucleotide sequence ID" value="NZ_JACIDS010000002.1"/>
</dbReference>
<reference evidence="2 3" key="1">
    <citation type="submission" date="2020-08" db="EMBL/GenBank/DDBJ databases">
        <title>Genomic Encyclopedia of Type Strains, Phase IV (KMG-IV): sequencing the most valuable type-strain genomes for metagenomic binning, comparative biology and taxonomic classification.</title>
        <authorList>
            <person name="Goeker M."/>
        </authorList>
    </citation>
    <scope>NUCLEOTIDE SEQUENCE [LARGE SCALE GENOMIC DNA]</scope>
    <source>
        <strain evidence="2 3">DSM 25966</strain>
    </source>
</reference>